<evidence type="ECO:0000256" key="6">
    <source>
        <dbReference type="ARBA" id="ARBA00050038"/>
    </source>
</evidence>
<evidence type="ECO:0000256" key="7">
    <source>
        <dbReference type="HAMAP-Rule" id="MF_00083"/>
    </source>
</evidence>
<dbReference type="GO" id="GO:0005737">
    <property type="term" value="C:cytoplasm"/>
    <property type="evidence" value="ECO:0007669"/>
    <property type="project" value="UniProtKB-SubCell"/>
</dbReference>
<evidence type="ECO:0000313" key="10">
    <source>
        <dbReference type="EMBL" id="OGE85593.1"/>
    </source>
</evidence>
<accession>A0A1F5P6S4</accession>
<dbReference type="PROSITE" id="PS01195">
    <property type="entry name" value="PEPT_TRNA_HYDROL_1"/>
    <property type="match status" value="1"/>
</dbReference>
<dbReference type="EMBL" id="MFES01000025">
    <property type="protein sequence ID" value="OGE85593.1"/>
    <property type="molecule type" value="Genomic_DNA"/>
</dbReference>
<feature type="binding site" evidence="7">
    <location>
        <position position="70"/>
    </location>
    <ligand>
        <name>tRNA</name>
        <dbReference type="ChEBI" id="CHEBI:17843"/>
    </ligand>
</feature>
<feature type="binding site" evidence="7">
    <location>
        <position position="14"/>
    </location>
    <ligand>
        <name>tRNA</name>
        <dbReference type="ChEBI" id="CHEBI:17843"/>
    </ligand>
</feature>
<dbReference type="GO" id="GO:0072344">
    <property type="term" value="P:rescue of stalled ribosome"/>
    <property type="evidence" value="ECO:0007669"/>
    <property type="project" value="UniProtKB-UniRule"/>
</dbReference>
<dbReference type="PANTHER" id="PTHR17224">
    <property type="entry name" value="PEPTIDYL-TRNA HYDROLASE"/>
    <property type="match status" value="1"/>
</dbReference>
<dbReference type="InterPro" id="IPR036416">
    <property type="entry name" value="Pept_tRNA_hydro_sf"/>
</dbReference>
<evidence type="ECO:0000256" key="1">
    <source>
        <dbReference type="ARBA" id="ARBA00013260"/>
    </source>
</evidence>
<comment type="catalytic activity">
    <reaction evidence="7 8">
        <text>an N-acyl-L-alpha-aminoacyl-tRNA + H2O = an N-acyl-L-amino acid + a tRNA + H(+)</text>
        <dbReference type="Rhea" id="RHEA:54448"/>
        <dbReference type="Rhea" id="RHEA-COMP:10123"/>
        <dbReference type="Rhea" id="RHEA-COMP:13883"/>
        <dbReference type="ChEBI" id="CHEBI:15377"/>
        <dbReference type="ChEBI" id="CHEBI:15378"/>
        <dbReference type="ChEBI" id="CHEBI:59874"/>
        <dbReference type="ChEBI" id="CHEBI:78442"/>
        <dbReference type="ChEBI" id="CHEBI:138191"/>
        <dbReference type="EC" id="3.1.1.29"/>
    </reaction>
</comment>
<name>A0A1F5P6S4_9BACT</name>
<evidence type="ECO:0000256" key="8">
    <source>
        <dbReference type="RuleBase" id="RU000673"/>
    </source>
</evidence>
<feature type="active site" description="Proton acceptor" evidence="7">
    <location>
        <position position="19"/>
    </location>
</feature>
<evidence type="ECO:0000256" key="4">
    <source>
        <dbReference type="ARBA" id="ARBA00022884"/>
    </source>
</evidence>
<dbReference type="STRING" id="1817832.A3J48_04550"/>
<dbReference type="Proteomes" id="UP000176786">
    <property type="component" value="Unassembled WGS sequence"/>
</dbReference>
<dbReference type="Pfam" id="PF01195">
    <property type="entry name" value="Pept_tRNA_hydro"/>
    <property type="match status" value="1"/>
</dbReference>
<sequence>MKLIAGLGNPATKYGGTRHNIGYEVLESLKNKWETINCSSKFEAEINEVRPQSDRGLTSGKLYLFKSKTFMNESGKPLGEFARFYKIEPQEVLIIYDDVDLPVGHLRLSEGGSSGHQGVLSIMENLEEDFWRLRIGIGDNRAVGLPSETYVLQKFKPEEKEIIKKSIEKSAELIEMLVKGEDIKSEIAEFNKNLV</sequence>
<dbReference type="HAMAP" id="MF_00083">
    <property type="entry name" value="Pept_tRNA_hydro_bact"/>
    <property type="match status" value="1"/>
</dbReference>
<dbReference type="InterPro" id="IPR001328">
    <property type="entry name" value="Pept_tRNA_hydro"/>
</dbReference>
<keyword evidence="4 7" id="KW-0694">RNA-binding</keyword>
<dbReference type="Gene3D" id="3.40.50.1470">
    <property type="entry name" value="Peptidyl-tRNA hydrolase"/>
    <property type="match status" value="1"/>
</dbReference>
<dbReference type="NCBIfam" id="TIGR00447">
    <property type="entry name" value="pth"/>
    <property type="match status" value="1"/>
</dbReference>
<feature type="site" description="Stabilizes the basic form of H active site to accept a proton" evidence="7">
    <location>
        <position position="97"/>
    </location>
</feature>
<comment type="function">
    <text evidence="7">Catalyzes the release of premature peptidyl moieties from peptidyl-tRNA molecules trapped in stalled 50S ribosomal subunits, and thus maintains levels of free tRNAs and 50S ribosomes.</text>
</comment>
<dbReference type="SUPFAM" id="SSF53178">
    <property type="entry name" value="Peptidyl-tRNA hydrolase-like"/>
    <property type="match status" value="1"/>
</dbReference>
<dbReference type="EC" id="3.1.1.29" evidence="1 7"/>
<evidence type="ECO:0000313" key="11">
    <source>
        <dbReference type="Proteomes" id="UP000176786"/>
    </source>
</evidence>
<feature type="site" description="Discriminates between blocked and unblocked aminoacyl-tRNA" evidence="7">
    <location>
        <position position="9"/>
    </location>
</feature>
<dbReference type="PANTHER" id="PTHR17224:SF1">
    <property type="entry name" value="PEPTIDYL-TRNA HYDROLASE"/>
    <property type="match status" value="1"/>
</dbReference>
<evidence type="ECO:0000256" key="5">
    <source>
        <dbReference type="ARBA" id="ARBA00038063"/>
    </source>
</evidence>
<evidence type="ECO:0000256" key="9">
    <source>
        <dbReference type="RuleBase" id="RU004320"/>
    </source>
</evidence>
<comment type="caution">
    <text evidence="10">The sequence shown here is derived from an EMBL/GenBank/DDBJ whole genome shotgun (WGS) entry which is preliminary data.</text>
</comment>
<gene>
    <name evidence="7" type="primary">pth</name>
    <name evidence="10" type="ORF">A3J48_04550</name>
</gene>
<evidence type="ECO:0000256" key="2">
    <source>
        <dbReference type="ARBA" id="ARBA00022555"/>
    </source>
</evidence>
<comment type="subunit">
    <text evidence="7">Monomer.</text>
</comment>
<comment type="similarity">
    <text evidence="5 7 9">Belongs to the PTH family.</text>
</comment>
<comment type="caution">
    <text evidence="7">Lacks conserved residue(s) required for the propagation of feature annotation.</text>
</comment>
<feature type="binding site" evidence="7">
    <location>
        <position position="72"/>
    </location>
    <ligand>
        <name>tRNA</name>
        <dbReference type="ChEBI" id="CHEBI:17843"/>
    </ligand>
</feature>
<keyword evidence="2 7" id="KW-0820">tRNA-binding</keyword>
<comment type="subcellular location">
    <subcellularLocation>
        <location evidence="7">Cytoplasm</location>
    </subcellularLocation>
</comment>
<evidence type="ECO:0000256" key="3">
    <source>
        <dbReference type="ARBA" id="ARBA00022801"/>
    </source>
</evidence>
<protein>
    <recommendedName>
        <fullName evidence="6 7">Peptidyl-tRNA hydrolase</fullName>
        <shortName evidence="7">Pth</shortName>
        <ecNumber evidence="1 7">3.1.1.29</ecNumber>
    </recommendedName>
</protein>
<organism evidence="10 11">
    <name type="scientific">Candidatus Doudnabacteria bacterium RIFCSPHIGHO2_02_FULL_46_11</name>
    <dbReference type="NCBI Taxonomy" id="1817832"/>
    <lineage>
        <taxon>Bacteria</taxon>
        <taxon>Candidatus Doudnaibacteriota</taxon>
    </lineage>
</organism>
<proteinExistence type="inferred from homology"/>
<dbReference type="AlphaFoldDB" id="A0A1F5P6S4"/>
<comment type="function">
    <text evidence="7">Hydrolyzes ribosome-free peptidyl-tRNAs (with 1 or more amino acids incorporated), which drop off the ribosome during protein synthesis, or as a result of ribosome stalling.</text>
</comment>
<dbReference type="InterPro" id="IPR018171">
    <property type="entry name" value="Pept_tRNA_hydro_CS"/>
</dbReference>
<keyword evidence="7" id="KW-0963">Cytoplasm</keyword>
<dbReference type="GO" id="GO:0006515">
    <property type="term" value="P:protein quality control for misfolded or incompletely synthesized proteins"/>
    <property type="evidence" value="ECO:0007669"/>
    <property type="project" value="UniProtKB-UniRule"/>
</dbReference>
<dbReference type="GO" id="GO:0000049">
    <property type="term" value="F:tRNA binding"/>
    <property type="evidence" value="ECO:0007669"/>
    <property type="project" value="UniProtKB-UniRule"/>
</dbReference>
<keyword evidence="3 7" id="KW-0378">Hydrolase</keyword>
<dbReference type="GO" id="GO:0004045">
    <property type="term" value="F:peptidyl-tRNA hydrolase activity"/>
    <property type="evidence" value="ECO:0007669"/>
    <property type="project" value="UniProtKB-UniRule"/>
</dbReference>
<dbReference type="CDD" id="cd00462">
    <property type="entry name" value="PTH"/>
    <property type="match status" value="1"/>
</dbReference>
<reference evidence="10 11" key="1">
    <citation type="journal article" date="2016" name="Nat. Commun.">
        <title>Thousands of microbial genomes shed light on interconnected biogeochemical processes in an aquifer system.</title>
        <authorList>
            <person name="Anantharaman K."/>
            <person name="Brown C.T."/>
            <person name="Hug L.A."/>
            <person name="Sharon I."/>
            <person name="Castelle C.J."/>
            <person name="Probst A.J."/>
            <person name="Thomas B.C."/>
            <person name="Singh A."/>
            <person name="Wilkins M.J."/>
            <person name="Karaoz U."/>
            <person name="Brodie E.L."/>
            <person name="Williams K.H."/>
            <person name="Hubbard S.S."/>
            <person name="Banfield J.F."/>
        </authorList>
    </citation>
    <scope>NUCLEOTIDE SEQUENCE [LARGE SCALE GENOMIC DNA]</scope>
</reference>